<comment type="similarity">
    <text evidence="1">Belongs to the TEL2 family.</text>
</comment>
<feature type="region of interest" description="Disordered" evidence="2">
    <location>
        <begin position="534"/>
        <end position="565"/>
    </location>
</feature>
<feature type="domain" description="Telomere length regulation protein conserved" evidence="3">
    <location>
        <begin position="639"/>
        <end position="746"/>
    </location>
</feature>
<reference evidence="4" key="1">
    <citation type="submission" date="2020-01" db="EMBL/GenBank/DDBJ databases">
        <title>Development of genomics and gene disruption for Polysphondylium violaceum indicates a role for the polyketide synthase stlB in stalk morphogenesis.</title>
        <authorList>
            <person name="Narita B."/>
            <person name="Kawabe Y."/>
            <person name="Kin K."/>
            <person name="Saito T."/>
            <person name="Gibbs R."/>
            <person name="Kuspa A."/>
            <person name="Muzny D."/>
            <person name="Queller D."/>
            <person name="Richards S."/>
            <person name="Strassman J."/>
            <person name="Sucgang R."/>
            <person name="Worley K."/>
            <person name="Schaap P."/>
        </authorList>
    </citation>
    <scope>NUCLEOTIDE SEQUENCE</scope>
    <source>
        <strain evidence="4">QSvi11</strain>
    </source>
</reference>
<dbReference type="EMBL" id="AJWJ01000275">
    <property type="protein sequence ID" value="KAF2072488.1"/>
    <property type="molecule type" value="Genomic_DNA"/>
</dbReference>
<evidence type="ECO:0000256" key="1">
    <source>
        <dbReference type="ARBA" id="ARBA00006133"/>
    </source>
</evidence>
<dbReference type="PANTHER" id="PTHR15830">
    <property type="entry name" value="TELOMERE LENGTH REGULATION PROTEIN TEL2 FAMILY MEMBER"/>
    <property type="match status" value="1"/>
</dbReference>
<feature type="compositionally biased region" description="Acidic residues" evidence="2">
    <location>
        <begin position="605"/>
        <end position="628"/>
    </location>
</feature>
<dbReference type="InterPro" id="IPR051970">
    <property type="entry name" value="TEL2_Regulation"/>
</dbReference>
<dbReference type="PANTHER" id="PTHR15830:SF10">
    <property type="entry name" value="TELOMERE LENGTH REGULATION PROTEIN TEL2 HOMOLOG"/>
    <property type="match status" value="1"/>
</dbReference>
<protein>
    <recommendedName>
        <fullName evidence="3">Telomere length regulation protein conserved domain-containing protein</fullName>
    </recommendedName>
</protein>
<accession>A0A8J4PRQ9</accession>
<dbReference type="GO" id="GO:0051879">
    <property type="term" value="F:Hsp90 protein binding"/>
    <property type="evidence" value="ECO:0007669"/>
    <property type="project" value="TreeGrafter"/>
</dbReference>
<name>A0A8J4PRQ9_9MYCE</name>
<dbReference type="GO" id="GO:0042162">
    <property type="term" value="F:telomeric DNA binding"/>
    <property type="evidence" value="ECO:0007669"/>
    <property type="project" value="TreeGrafter"/>
</dbReference>
<keyword evidence="5" id="KW-1185">Reference proteome</keyword>
<dbReference type="OrthoDB" id="10258062at2759"/>
<comment type="caution">
    <text evidence="4">The sequence shown here is derived from an EMBL/GenBank/DDBJ whole genome shotgun (WGS) entry which is preliminary data.</text>
</comment>
<dbReference type="Gene3D" id="1.25.40.720">
    <property type="entry name" value="Telomere length regulation protein 2, C-terminal domain"/>
    <property type="match status" value="2"/>
</dbReference>
<dbReference type="InterPro" id="IPR016024">
    <property type="entry name" value="ARM-type_fold"/>
</dbReference>
<dbReference type="GO" id="GO:0005829">
    <property type="term" value="C:cytosol"/>
    <property type="evidence" value="ECO:0007669"/>
    <property type="project" value="TreeGrafter"/>
</dbReference>
<dbReference type="Proteomes" id="UP000695562">
    <property type="component" value="Unassembled WGS sequence"/>
</dbReference>
<dbReference type="InterPro" id="IPR019337">
    <property type="entry name" value="Telomere_length_regulation_dom"/>
</dbReference>
<feature type="compositionally biased region" description="Low complexity" evidence="2">
    <location>
        <begin position="545"/>
        <end position="560"/>
    </location>
</feature>
<evidence type="ECO:0000259" key="3">
    <source>
        <dbReference type="Pfam" id="PF10193"/>
    </source>
</evidence>
<dbReference type="AlphaFoldDB" id="A0A8J4PRQ9"/>
<evidence type="ECO:0000313" key="5">
    <source>
        <dbReference type="Proteomes" id="UP000695562"/>
    </source>
</evidence>
<evidence type="ECO:0000313" key="4">
    <source>
        <dbReference type="EMBL" id="KAF2072488.1"/>
    </source>
</evidence>
<feature type="region of interest" description="Disordered" evidence="2">
    <location>
        <begin position="750"/>
        <end position="773"/>
    </location>
</feature>
<feature type="region of interest" description="Disordered" evidence="2">
    <location>
        <begin position="603"/>
        <end position="628"/>
    </location>
</feature>
<dbReference type="GO" id="GO:0051083">
    <property type="term" value="P:'de novo' cotranslational protein folding"/>
    <property type="evidence" value="ECO:0007669"/>
    <property type="project" value="TreeGrafter"/>
</dbReference>
<dbReference type="Pfam" id="PF10193">
    <property type="entry name" value="Telomere_reg-2"/>
    <property type="match status" value="1"/>
</dbReference>
<dbReference type="SUPFAM" id="SSF48371">
    <property type="entry name" value="ARM repeat"/>
    <property type="match status" value="1"/>
</dbReference>
<sequence length="952" mass="110535">MTSEVSINERDIIQSLCQSKNVKDIIEHLRELKSILTEIAVSKTTTSAVASYQSHGKVVSEFLKILLENVLDNWYFAFNEPDKQLFESFFFINGILVDSYIVLSTFLLENYNSNNSDNSSDNSFKLNFVINILYKFYQQNYISKLFKEFQNNEFIKIQQQQSNSGNNSNQQQQQQHQQQYNTSILISSSTWDMIIHAICTIPDLISTVRYQSNNNYSSKQSNKQQQHRSIRNEIFEYFLDNKSYFNSVVQQCIDFVNYNVSIKWNNEKTKNLSILSNQISLLFSKMIKLSYKDPIIQVFIKHFNNKYSQDKDKDNLSIDLCAKIIISLQGSSLDSFIESLIRYLPNYKQKNQFIKILFGKIYSNRVESRVIVYVMTNKMVLNKVFDNGTQNVYMDLLAYLFEENGTDGDNELLFNTLQKLLISWSDLYYIRHCTNEQHSSICRYIIYFMKRFLVQINTRQELKNLVLKGVDLHLKSTLGYINVRGMVIAELFSKCFVINDGGEDGSGQLSFTYDLNTPDQQCFSLVFDLPNPINDDGQDDYDNVNNSNNSNSNSNNNNSKKNTKEKDNYIKQMEREFSKYEDPDKPINFDDDDQDDGFQKARIEEIDDDDQNPDDDDDDLVPYNLDDDESDLNPIKKKIYLRDCLLELQSQKHTADSWEVALESISSIVWKNPDDLDDLSETLATSLLHLTNEYEVDNFVSIRHEALVALACQSTQYVVPYLTKAFSMPNFSLAQRVEILDVLADSSKHLSGKDDQSKSVDGNQLQQQQQQDEKHKMFIINKESEKTTATTGTVLRRWGVAKHTRPQPKTNEFHLYAKMFFYPLLQKYDRVTQCYSMDLIGYDSFVLAKLVHTLGVIIECAENSADIRSMSKEFVRFLWSLRSHQDANVRRSLLFAFSRVFFPMSLAAINQDYSAELEEILSWLYNISQNDPDKDTRVMSLAIMSNIVNQKQ</sequence>
<organism evidence="4 5">
    <name type="scientific">Polysphondylium violaceum</name>
    <dbReference type="NCBI Taxonomy" id="133409"/>
    <lineage>
        <taxon>Eukaryota</taxon>
        <taxon>Amoebozoa</taxon>
        <taxon>Evosea</taxon>
        <taxon>Eumycetozoa</taxon>
        <taxon>Dictyostelia</taxon>
        <taxon>Dictyosteliales</taxon>
        <taxon>Dictyosteliaceae</taxon>
        <taxon>Polysphondylium</taxon>
    </lineage>
</organism>
<dbReference type="InterPro" id="IPR038528">
    <property type="entry name" value="TEL2_C_sf"/>
</dbReference>
<evidence type="ECO:0000256" key="2">
    <source>
        <dbReference type="SAM" id="MobiDB-lite"/>
    </source>
</evidence>
<proteinExistence type="inferred from homology"/>
<gene>
    <name evidence="4" type="ORF">CYY_006197</name>
</gene>